<dbReference type="AlphaFoldDB" id="A0A9X7UEC7"/>
<evidence type="ECO:0000313" key="2">
    <source>
        <dbReference type="EMBL" id="QNG48753.1"/>
    </source>
</evidence>
<name>A0A9X7UEC7_SPHYA</name>
<reference evidence="2 3" key="1">
    <citation type="submission" date="2020-07" db="EMBL/GenBank/DDBJ databases">
        <title>Whole genome sequence of Sphingobium yanoikuyae A3.</title>
        <authorList>
            <person name="Han S.-S."/>
        </authorList>
    </citation>
    <scope>NUCLEOTIDE SEQUENCE [LARGE SCALE GENOMIC DNA]</scope>
    <source>
        <strain evidence="2 3">A3</strain>
    </source>
</reference>
<accession>A0A9X7UEC7</accession>
<keyword evidence="1" id="KW-0472">Membrane</keyword>
<gene>
    <name evidence="2" type="ORF">H3V42_15300</name>
</gene>
<dbReference type="EMBL" id="CP060122">
    <property type="protein sequence ID" value="QNG48753.1"/>
    <property type="molecule type" value="Genomic_DNA"/>
</dbReference>
<organism evidence="2 3">
    <name type="scientific">Sphingobium yanoikuyae</name>
    <name type="common">Sphingomonas yanoikuyae</name>
    <dbReference type="NCBI Taxonomy" id="13690"/>
    <lineage>
        <taxon>Bacteria</taxon>
        <taxon>Pseudomonadati</taxon>
        <taxon>Pseudomonadota</taxon>
        <taxon>Alphaproteobacteria</taxon>
        <taxon>Sphingomonadales</taxon>
        <taxon>Sphingomonadaceae</taxon>
        <taxon>Sphingobium</taxon>
    </lineage>
</organism>
<proteinExistence type="predicted"/>
<sequence>MGIDDRDYMRERHRARAGATNWNDRAGRVEGAWFDPVNRGRDGLKGRFRAGMGVRQSRRQLLIYGLSVLLTVIPLYGMAQRDGLIPDLRPGVSFPETGSVTISKAIDRRSITSALTIVASHANAVVQLFDPATERHLMSIYVAANHRIKVPVPEGTYRMKLVEGQKWHGTRKFFGPNTSFRTVADLMTFTRSSGQLINLRRRPDGNMPTRPDWFGPEPL</sequence>
<keyword evidence="1" id="KW-1133">Transmembrane helix</keyword>
<dbReference type="Proteomes" id="UP000515377">
    <property type="component" value="Chromosome"/>
</dbReference>
<evidence type="ECO:0000313" key="3">
    <source>
        <dbReference type="Proteomes" id="UP000515377"/>
    </source>
</evidence>
<protein>
    <submittedName>
        <fullName evidence="2">Uncharacterized protein</fullName>
    </submittedName>
</protein>
<keyword evidence="1" id="KW-0812">Transmembrane</keyword>
<feature type="transmembrane region" description="Helical" evidence="1">
    <location>
        <begin position="61"/>
        <end position="79"/>
    </location>
</feature>
<evidence type="ECO:0000256" key="1">
    <source>
        <dbReference type="SAM" id="Phobius"/>
    </source>
</evidence>